<dbReference type="Proteomes" id="UP000035352">
    <property type="component" value="Chromosome"/>
</dbReference>
<evidence type="ECO:0000313" key="2">
    <source>
        <dbReference type="EMBL" id="AKJ26746.1"/>
    </source>
</evidence>
<dbReference type="Pfam" id="PF00583">
    <property type="entry name" value="Acetyltransf_1"/>
    <property type="match status" value="1"/>
</dbReference>
<feature type="domain" description="N-acetyltransferase" evidence="1">
    <location>
        <begin position="8"/>
        <end position="205"/>
    </location>
</feature>
<accession>A0A0G3BH80</accession>
<dbReference type="Gene3D" id="3.40.630.30">
    <property type="match status" value="1"/>
</dbReference>
<dbReference type="GO" id="GO:0016747">
    <property type="term" value="F:acyltransferase activity, transferring groups other than amino-acyl groups"/>
    <property type="evidence" value="ECO:0007669"/>
    <property type="project" value="InterPro"/>
</dbReference>
<evidence type="ECO:0000259" key="1">
    <source>
        <dbReference type="PROSITE" id="PS51186"/>
    </source>
</evidence>
<dbReference type="PANTHER" id="PTHR13170:SF16">
    <property type="entry name" value="PROTEIN O-GLCNACASE"/>
    <property type="match status" value="1"/>
</dbReference>
<evidence type="ECO:0000313" key="3">
    <source>
        <dbReference type="Proteomes" id="UP000035352"/>
    </source>
</evidence>
<keyword evidence="3" id="KW-1185">Reference proteome</keyword>
<dbReference type="AlphaFoldDB" id="A0A0G3BH80"/>
<dbReference type="EMBL" id="CP011371">
    <property type="protein sequence ID" value="AKJ26746.1"/>
    <property type="molecule type" value="Genomic_DNA"/>
</dbReference>
<dbReference type="KEGG" id="pbh:AAW51_0055"/>
<dbReference type="InterPro" id="IPR016181">
    <property type="entry name" value="Acyl_CoA_acyltransferase"/>
</dbReference>
<sequence length="206" mass="22704">MTAPLQAAPIRPYRSGDLASLYEICLRTGWHGEDATAHHADPRLLGDVYAAPYAALEPALVFVAEDASGVVGYVLGTADSVRYAQACERHWWPALRRRHALPDPDDERGDAALVRVIHQGLPTDLPFLADHPAHLHIDLLPRGQGQGLGRALMTRFMQALRERGVPGVHLGVSAHNPRAIAFYERYGFSTLETHPWGRWMGLRLAG</sequence>
<organism evidence="2 3">
    <name type="scientific">Caldimonas brevitalea</name>
    <dbReference type="NCBI Taxonomy" id="413882"/>
    <lineage>
        <taxon>Bacteria</taxon>
        <taxon>Pseudomonadati</taxon>
        <taxon>Pseudomonadota</taxon>
        <taxon>Betaproteobacteria</taxon>
        <taxon>Burkholderiales</taxon>
        <taxon>Sphaerotilaceae</taxon>
        <taxon>Caldimonas</taxon>
    </lineage>
</organism>
<dbReference type="SUPFAM" id="SSF55729">
    <property type="entry name" value="Acyl-CoA N-acyltransferases (Nat)"/>
    <property type="match status" value="1"/>
</dbReference>
<dbReference type="PROSITE" id="PS51186">
    <property type="entry name" value="GNAT"/>
    <property type="match status" value="1"/>
</dbReference>
<dbReference type="CDD" id="cd04301">
    <property type="entry name" value="NAT_SF"/>
    <property type="match status" value="1"/>
</dbReference>
<dbReference type="RefSeq" id="WP_047193019.1">
    <property type="nucleotide sequence ID" value="NZ_CP011371.1"/>
</dbReference>
<dbReference type="InterPro" id="IPR000182">
    <property type="entry name" value="GNAT_dom"/>
</dbReference>
<dbReference type="InterPro" id="IPR051822">
    <property type="entry name" value="Glycosyl_Hydrolase_84"/>
</dbReference>
<dbReference type="PATRIC" id="fig|413882.6.peg.57"/>
<dbReference type="OrthoDB" id="9797178at2"/>
<proteinExistence type="predicted"/>
<dbReference type="PANTHER" id="PTHR13170">
    <property type="entry name" value="O-GLCNACASE"/>
    <property type="match status" value="1"/>
</dbReference>
<reference evidence="2 3" key="1">
    <citation type="submission" date="2015-05" db="EMBL/GenBank/DDBJ databases">
        <authorList>
            <person name="Tang B."/>
            <person name="Yu Y."/>
        </authorList>
    </citation>
    <scope>NUCLEOTIDE SEQUENCE [LARGE SCALE GENOMIC DNA]</scope>
    <source>
        <strain evidence="2 3">DSM 7029</strain>
    </source>
</reference>
<keyword evidence="2" id="KW-0808">Transferase</keyword>
<protein>
    <submittedName>
        <fullName evidence="2">GCN5-related N-acetyltransferase</fullName>
    </submittedName>
</protein>
<dbReference type="STRING" id="413882.AAW51_0055"/>
<name>A0A0G3BH80_9BURK</name>
<gene>
    <name evidence="2" type="ORF">AAW51_0055</name>
</gene>